<dbReference type="RefSeq" id="WP_130345122.1">
    <property type="nucleotide sequence ID" value="NZ_SGWQ01000005.1"/>
</dbReference>
<dbReference type="GO" id="GO:0008270">
    <property type="term" value="F:zinc ion binding"/>
    <property type="evidence" value="ECO:0007669"/>
    <property type="project" value="UniProtKB-UniRule"/>
</dbReference>
<comment type="subcellular location">
    <subcellularLocation>
        <location evidence="6">Cytoplasm</location>
    </subcellularLocation>
</comment>
<protein>
    <recommendedName>
        <fullName evidence="6 7">L-threonine 3-dehydrogenase</fullName>
        <shortName evidence="6">TDH</shortName>
        <ecNumber evidence="6 7">1.1.1.103</ecNumber>
    </recommendedName>
</protein>
<feature type="binding site" evidence="6">
    <location>
        <position position="99"/>
    </location>
    <ligand>
        <name>Zn(2+)</name>
        <dbReference type="ChEBI" id="CHEBI:29105"/>
        <label>2</label>
    </ligand>
</feature>
<accession>A0A4Q7KMW2</accession>
<comment type="function">
    <text evidence="6">Catalyzes the NAD(+)-dependent oxidation of L-threonine to 2-amino-3-ketobutyrate.</text>
</comment>
<comment type="similarity">
    <text evidence="6">Belongs to the zinc-containing alcohol dehydrogenase family.</text>
</comment>
<feature type="binding site" evidence="6">
    <location>
        <begin position="262"/>
        <end position="264"/>
    </location>
    <ligand>
        <name>NAD(+)</name>
        <dbReference type="ChEBI" id="CHEBI:57540"/>
    </ligand>
</feature>
<dbReference type="InterPro" id="IPR011032">
    <property type="entry name" value="GroES-like_sf"/>
</dbReference>
<dbReference type="PANTHER" id="PTHR43401">
    <property type="entry name" value="L-THREONINE 3-DEHYDROGENASE"/>
    <property type="match status" value="1"/>
</dbReference>
<sequence>MKALAKVVQGPGLELTDMPDPTPGPDDVVLKVARTGICGTDLHIETWDDWAAKTISSPLIIGHEFVGEVVETGANVTKVKVGDLVSGEGHLVCGTCRNCKAGRRHLCANTRGLGVHVDGAFAEYAVLPEQNAWVHKHEVDLDVAAIFDPFGNAVHTALAFPVLGEDVLITGAGPIGLMAAAVARHAGARHVVVTDVSEPRLDLARKIGANLALDVSTHKIADVYAELDMSEGFDVGMEMSGQPSALREMIANMTHGGRIAMLGLPANEIAIDWSSVVLKMITIKGIYGREMFETWYNMSVLLQAGLDLSPVITHRFHYTDFADAFATARDGRCGKIILDWTGSVDVRRDA</sequence>
<name>A0A4Q7KMW2_9PSEU</name>
<dbReference type="PANTHER" id="PTHR43401:SF2">
    <property type="entry name" value="L-THREONINE 3-DEHYDROGENASE"/>
    <property type="match status" value="1"/>
</dbReference>
<evidence type="ECO:0000256" key="7">
    <source>
        <dbReference type="NCBIfam" id="TIGR00692"/>
    </source>
</evidence>
<dbReference type="InterPro" id="IPR004627">
    <property type="entry name" value="L-Threonine_3-DHase"/>
</dbReference>
<evidence type="ECO:0000313" key="9">
    <source>
        <dbReference type="EMBL" id="RZS37656.1"/>
    </source>
</evidence>
<dbReference type="InterPro" id="IPR020843">
    <property type="entry name" value="ER"/>
</dbReference>
<feature type="active site" description="Charge relay system" evidence="6">
    <location>
        <position position="43"/>
    </location>
</feature>
<feature type="binding site" evidence="6">
    <location>
        <position position="175"/>
    </location>
    <ligand>
        <name>NAD(+)</name>
        <dbReference type="ChEBI" id="CHEBI:57540"/>
    </ligand>
</feature>
<dbReference type="GO" id="GO:0005737">
    <property type="term" value="C:cytoplasm"/>
    <property type="evidence" value="ECO:0007669"/>
    <property type="project" value="UniProtKB-SubCell"/>
</dbReference>
<keyword evidence="5 6" id="KW-0520">NAD</keyword>
<evidence type="ECO:0000256" key="5">
    <source>
        <dbReference type="ARBA" id="ARBA00023027"/>
    </source>
</evidence>
<feature type="active site" description="Charge relay system" evidence="6">
    <location>
        <position position="40"/>
    </location>
</feature>
<dbReference type="Pfam" id="PF00107">
    <property type="entry name" value="ADH_zinc_N"/>
    <property type="match status" value="1"/>
</dbReference>
<proteinExistence type="inferred from homology"/>
<feature type="binding site" evidence="6">
    <location>
        <position position="93"/>
    </location>
    <ligand>
        <name>Zn(2+)</name>
        <dbReference type="ChEBI" id="CHEBI:29105"/>
        <label>2</label>
    </ligand>
</feature>
<feature type="binding site" evidence="6">
    <location>
        <position position="200"/>
    </location>
    <ligand>
        <name>NAD(+)</name>
        <dbReference type="ChEBI" id="CHEBI:57540"/>
    </ligand>
</feature>
<dbReference type="Proteomes" id="UP000294257">
    <property type="component" value="Unassembled WGS sequence"/>
</dbReference>
<evidence type="ECO:0000313" key="10">
    <source>
        <dbReference type="Proteomes" id="UP000294257"/>
    </source>
</evidence>
<feature type="binding site" evidence="6">
    <location>
        <position position="63"/>
    </location>
    <ligand>
        <name>Zn(2+)</name>
        <dbReference type="ChEBI" id="CHEBI:29105"/>
        <label>1</label>
        <note>catalytic</note>
    </ligand>
</feature>
<dbReference type="NCBIfam" id="NF003808">
    <property type="entry name" value="PRK05396.1"/>
    <property type="match status" value="1"/>
</dbReference>
<dbReference type="OrthoDB" id="241504at2"/>
<dbReference type="InterPro" id="IPR002328">
    <property type="entry name" value="ADH_Zn_CS"/>
</dbReference>
<evidence type="ECO:0000259" key="8">
    <source>
        <dbReference type="SMART" id="SM00829"/>
    </source>
</evidence>
<keyword evidence="2 6" id="KW-0479">Metal-binding</keyword>
<comment type="pathway">
    <text evidence="6">Amino-acid degradation; L-threonine degradation via oxydo-reductase pathway; glycine from L-threonine: step 1/2.</text>
</comment>
<dbReference type="SUPFAM" id="SSF51735">
    <property type="entry name" value="NAD(P)-binding Rossmann-fold domains"/>
    <property type="match status" value="1"/>
</dbReference>
<dbReference type="NCBIfam" id="TIGR00692">
    <property type="entry name" value="tdh"/>
    <property type="match status" value="1"/>
</dbReference>
<feature type="binding site" evidence="6">
    <location>
        <position position="38"/>
    </location>
    <ligand>
        <name>Zn(2+)</name>
        <dbReference type="ChEBI" id="CHEBI:29105"/>
        <label>1</label>
        <note>catalytic</note>
    </ligand>
</feature>
<feature type="binding site" evidence="6">
    <location>
        <position position="195"/>
    </location>
    <ligand>
        <name>NAD(+)</name>
        <dbReference type="ChEBI" id="CHEBI:57540"/>
    </ligand>
</feature>
<reference evidence="9 10" key="1">
    <citation type="submission" date="2019-02" db="EMBL/GenBank/DDBJ databases">
        <title>Genomic Encyclopedia of Type Strains, Phase IV (KMG-IV): sequencing the most valuable type-strain genomes for metagenomic binning, comparative biology and taxonomic classification.</title>
        <authorList>
            <person name="Goeker M."/>
        </authorList>
    </citation>
    <scope>NUCLEOTIDE SEQUENCE [LARGE SCALE GENOMIC DNA]</scope>
    <source>
        <strain evidence="9 10">DSM 101727</strain>
    </source>
</reference>
<dbReference type="UniPathway" id="UPA00046">
    <property type="reaction ID" value="UER00505"/>
</dbReference>
<keyword evidence="4 6" id="KW-0560">Oxidoreductase</keyword>
<evidence type="ECO:0000256" key="1">
    <source>
        <dbReference type="ARBA" id="ARBA00022490"/>
    </source>
</evidence>
<keyword evidence="10" id="KW-1185">Reference proteome</keyword>
<comment type="caution">
    <text evidence="9">The sequence shown here is derived from an EMBL/GenBank/DDBJ whole genome shotgun (WGS) entry which is preliminary data.</text>
</comment>
<feature type="site" description="Important for catalytic activity for the proton relay mechanism but does not participate directly in the coordination of zinc atom" evidence="6">
    <location>
        <position position="148"/>
    </location>
</feature>
<dbReference type="HAMAP" id="MF_00627">
    <property type="entry name" value="Thr_dehydrog"/>
    <property type="match status" value="1"/>
</dbReference>
<evidence type="ECO:0000256" key="4">
    <source>
        <dbReference type="ARBA" id="ARBA00023002"/>
    </source>
</evidence>
<gene>
    <name evidence="6" type="primary">tdh</name>
    <name evidence="9" type="ORF">EV193_105214</name>
</gene>
<dbReference type="GO" id="GO:0019518">
    <property type="term" value="P:L-threonine catabolic process to glycine"/>
    <property type="evidence" value="ECO:0007669"/>
    <property type="project" value="UniProtKB-UniPathway"/>
</dbReference>
<dbReference type="PROSITE" id="PS00059">
    <property type="entry name" value="ADH_ZINC"/>
    <property type="match status" value="1"/>
</dbReference>
<comment type="catalytic activity">
    <reaction evidence="6">
        <text>L-threonine + NAD(+) = (2S)-2-amino-3-oxobutanoate + NADH + H(+)</text>
        <dbReference type="Rhea" id="RHEA:13161"/>
        <dbReference type="ChEBI" id="CHEBI:15378"/>
        <dbReference type="ChEBI" id="CHEBI:57540"/>
        <dbReference type="ChEBI" id="CHEBI:57926"/>
        <dbReference type="ChEBI" id="CHEBI:57945"/>
        <dbReference type="ChEBI" id="CHEBI:78948"/>
        <dbReference type="EC" id="1.1.1.103"/>
    </reaction>
</comment>
<feature type="binding site" evidence="6">
    <location>
        <position position="64"/>
    </location>
    <ligand>
        <name>Zn(2+)</name>
        <dbReference type="ChEBI" id="CHEBI:29105"/>
        <label>1</label>
        <note>catalytic</note>
    </ligand>
</feature>
<dbReference type="InterPro" id="IPR036291">
    <property type="entry name" value="NAD(P)-bd_dom_sf"/>
</dbReference>
<dbReference type="SMART" id="SM00829">
    <property type="entry name" value="PKS_ER"/>
    <property type="match status" value="1"/>
</dbReference>
<dbReference type="Gene3D" id="3.90.180.10">
    <property type="entry name" value="Medium-chain alcohol dehydrogenases, catalytic domain"/>
    <property type="match status" value="1"/>
</dbReference>
<evidence type="ECO:0000256" key="2">
    <source>
        <dbReference type="ARBA" id="ARBA00022723"/>
    </source>
</evidence>
<dbReference type="EMBL" id="SGWQ01000005">
    <property type="protein sequence ID" value="RZS37656.1"/>
    <property type="molecule type" value="Genomic_DNA"/>
</dbReference>
<feature type="domain" description="Enoyl reductase (ER)" evidence="8">
    <location>
        <begin position="10"/>
        <end position="338"/>
    </location>
</feature>
<dbReference type="Pfam" id="PF08240">
    <property type="entry name" value="ADH_N"/>
    <property type="match status" value="1"/>
</dbReference>
<dbReference type="InterPro" id="IPR050129">
    <property type="entry name" value="Zn_alcohol_dh"/>
</dbReference>
<dbReference type="GO" id="GO:0008743">
    <property type="term" value="F:L-threonine 3-dehydrogenase activity"/>
    <property type="evidence" value="ECO:0007669"/>
    <property type="project" value="UniProtKB-UniRule"/>
</dbReference>
<feature type="binding site" evidence="6">
    <location>
        <begin position="286"/>
        <end position="287"/>
    </location>
    <ligand>
        <name>NAD(+)</name>
        <dbReference type="ChEBI" id="CHEBI:57540"/>
    </ligand>
</feature>
<dbReference type="EC" id="1.1.1.103" evidence="6 7"/>
<dbReference type="AlphaFoldDB" id="A0A4Q7KMW2"/>
<keyword evidence="3 6" id="KW-0862">Zinc</keyword>
<keyword evidence="1 6" id="KW-0963">Cytoplasm</keyword>
<evidence type="ECO:0000256" key="3">
    <source>
        <dbReference type="ARBA" id="ARBA00022833"/>
    </source>
</evidence>
<organism evidence="9 10">
    <name type="scientific">Herbihabitans rhizosphaerae</name>
    <dbReference type="NCBI Taxonomy" id="1872711"/>
    <lineage>
        <taxon>Bacteria</taxon>
        <taxon>Bacillati</taxon>
        <taxon>Actinomycetota</taxon>
        <taxon>Actinomycetes</taxon>
        <taxon>Pseudonocardiales</taxon>
        <taxon>Pseudonocardiaceae</taxon>
        <taxon>Herbihabitans</taxon>
    </lineage>
</organism>
<dbReference type="SUPFAM" id="SSF50129">
    <property type="entry name" value="GroES-like"/>
    <property type="match status" value="1"/>
</dbReference>
<dbReference type="Gene3D" id="3.40.50.720">
    <property type="entry name" value="NAD(P)-binding Rossmann-like Domain"/>
    <property type="match status" value="1"/>
</dbReference>
<dbReference type="InterPro" id="IPR013154">
    <property type="entry name" value="ADH-like_N"/>
</dbReference>
<comment type="cofactor">
    <cofactor evidence="6">
        <name>Zn(2+)</name>
        <dbReference type="ChEBI" id="CHEBI:29105"/>
    </cofactor>
    <text evidence="6">Binds 2 Zn(2+) ions per subunit.</text>
</comment>
<comment type="subunit">
    <text evidence="6">Homotetramer.</text>
</comment>
<feature type="binding site" evidence="6">
    <location>
        <position position="96"/>
    </location>
    <ligand>
        <name>Zn(2+)</name>
        <dbReference type="ChEBI" id="CHEBI:29105"/>
        <label>2</label>
    </ligand>
</feature>
<evidence type="ECO:0000256" key="6">
    <source>
        <dbReference type="HAMAP-Rule" id="MF_00627"/>
    </source>
</evidence>
<dbReference type="InterPro" id="IPR013149">
    <property type="entry name" value="ADH-like_C"/>
</dbReference>
<feature type="binding site" evidence="6">
    <location>
        <position position="107"/>
    </location>
    <ligand>
        <name>Zn(2+)</name>
        <dbReference type="ChEBI" id="CHEBI:29105"/>
        <label>2</label>
    </ligand>
</feature>